<dbReference type="EMBL" id="CAACVR010000008">
    <property type="protein sequence ID" value="VEU20971.1"/>
    <property type="molecule type" value="Genomic_DNA"/>
</dbReference>
<dbReference type="InterPro" id="IPR040457">
    <property type="entry name" value="GCP_C"/>
</dbReference>
<dbReference type="PANTHER" id="PTHR19302">
    <property type="entry name" value="GAMMA TUBULIN COMPLEX PROTEIN"/>
    <property type="match status" value="1"/>
</dbReference>
<reference evidence="8 9" key="1">
    <citation type="submission" date="2018-12" db="EMBL/GenBank/DDBJ databases">
        <authorList>
            <person name="Tiukova I."/>
            <person name="Dainat J."/>
        </authorList>
    </citation>
    <scope>NUCLEOTIDE SEQUENCE [LARGE SCALE GENOMIC DNA]</scope>
</reference>
<evidence type="ECO:0000256" key="4">
    <source>
        <dbReference type="ARBA" id="ARBA00023212"/>
    </source>
</evidence>
<dbReference type="GO" id="GO:0005874">
    <property type="term" value="C:microtubule"/>
    <property type="evidence" value="ECO:0007669"/>
    <property type="project" value="UniProtKB-KW"/>
</dbReference>
<protein>
    <recommendedName>
        <fullName evidence="5">Spindle pole body component</fullName>
    </recommendedName>
</protein>
<dbReference type="GO" id="GO:0007020">
    <property type="term" value="P:microtubule nucleation"/>
    <property type="evidence" value="ECO:0007669"/>
    <property type="project" value="InterPro"/>
</dbReference>
<dbReference type="GO" id="GO:0000930">
    <property type="term" value="C:gamma-tubulin complex"/>
    <property type="evidence" value="ECO:0007669"/>
    <property type="project" value="UniProtKB-ARBA"/>
</dbReference>
<dbReference type="GO" id="GO:0043015">
    <property type="term" value="F:gamma-tubulin binding"/>
    <property type="evidence" value="ECO:0007669"/>
    <property type="project" value="InterPro"/>
</dbReference>
<keyword evidence="3 5" id="KW-0493">Microtubule</keyword>
<dbReference type="InterPro" id="IPR041470">
    <property type="entry name" value="GCP_N"/>
</dbReference>
<organism evidence="8 9">
    <name type="scientific">Brettanomyces naardenensis</name>
    <name type="common">Yeast</name>
    <dbReference type="NCBI Taxonomy" id="13370"/>
    <lineage>
        <taxon>Eukaryota</taxon>
        <taxon>Fungi</taxon>
        <taxon>Dikarya</taxon>
        <taxon>Ascomycota</taxon>
        <taxon>Saccharomycotina</taxon>
        <taxon>Pichiomycetes</taxon>
        <taxon>Pichiales</taxon>
        <taxon>Pichiaceae</taxon>
        <taxon>Brettanomyces</taxon>
    </lineage>
</organism>
<name>A0A448YJA6_BRENA</name>
<evidence type="ECO:0000256" key="3">
    <source>
        <dbReference type="ARBA" id="ARBA00022701"/>
    </source>
</evidence>
<comment type="subcellular location">
    <subcellularLocation>
        <location evidence="5">Cytoplasm</location>
        <location evidence="5">Cytoskeleton</location>
        <location evidence="5">Microtubule organizing center</location>
    </subcellularLocation>
</comment>
<feature type="domain" description="Gamma tubulin complex component C-terminal" evidence="6">
    <location>
        <begin position="414"/>
        <end position="774"/>
    </location>
</feature>
<dbReference type="GO" id="GO:0051321">
    <property type="term" value="P:meiotic cell cycle"/>
    <property type="evidence" value="ECO:0007669"/>
    <property type="project" value="TreeGrafter"/>
</dbReference>
<dbReference type="PANTHER" id="PTHR19302:SF13">
    <property type="entry name" value="GAMMA-TUBULIN COMPLEX COMPONENT 2"/>
    <property type="match status" value="1"/>
</dbReference>
<gene>
    <name evidence="8" type="ORF">BRENAR_LOCUS1706</name>
</gene>
<dbReference type="FunCoup" id="A0A448YJA6">
    <property type="interactions" value="697"/>
</dbReference>
<dbReference type="InParanoid" id="A0A448YJA6"/>
<dbReference type="Proteomes" id="UP000290900">
    <property type="component" value="Unassembled WGS sequence"/>
</dbReference>
<dbReference type="Pfam" id="PF04130">
    <property type="entry name" value="GCP_C_terminal"/>
    <property type="match status" value="1"/>
</dbReference>
<evidence type="ECO:0000259" key="7">
    <source>
        <dbReference type="Pfam" id="PF17681"/>
    </source>
</evidence>
<sequence>MPPALQLKEPVIDNRFSLTARYVKYPPSYKNHEGYPKPKNYPIEKLTNLRDQEAAIIQDLISVLAGFEGFYIRYSEDFDIENVSQRLKGPDFLINKHVDTSFKDITKRVNKLSKMCFALESFVETNNNLIYGRILHSLCYEIMNFLKEYETLLVQIEHEFRANPKYSLTLLEQQLNTGTEQEPVSVSMKMQSFYEITQRINRENDRRSSNSNLESIRFGSIMKSLKDDNYTGTLDGVTSDSENSRFVKGGMVLNMIQRSIDEYKGNLRVHAFLVDLFNRVSKYYLEMLNRWLQCGTVNDPYGEFLINETKSNDHNKFDAIQWADKFSIRQEGLLKQFHAREIQKKIVLTGKYFNVFRECVGEFSEGSDLSNCTISSLQDSDLQIRIEESYKRANKHILEMFFEGYSLDNWIIGLNKYFLLTNGSAFEDFLQFSIKDLRRASDRISLTSLTRSYKRSYEADDSYSIPTVAAKTRRLVYNLVTPVVSSETFVNELTAILKAQTTDADEVFASDNIDSLRELLRTTIETNVMQIQNQLAPPHTRIDKYTIQKFAIDISVPFPLSLILTRSQVFEFQLVFREQSLLRFVDKSLSISWKELCHQRLWKWKYSNRKLTRWISKCRLLHSKMTNFVRILRLYLSFYVIDVNWHKVEEVLDKVGKDETVNLETVYTVIKTFLSTILNDSLLTKLKLVEVLSDIFSVMLLFHNLVMSLQQSLILMDERLFAESQEQLTAIMPEFDEEKNRDRLGKMVATLDSYASAFDTKIGEFASLLNYYGELDSASLLLLYNDLAKTFKLEH</sequence>
<dbReference type="Pfam" id="PF17681">
    <property type="entry name" value="GCP_N_terminal"/>
    <property type="match status" value="1"/>
</dbReference>
<dbReference type="GO" id="GO:0000922">
    <property type="term" value="C:spindle pole"/>
    <property type="evidence" value="ECO:0007669"/>
    <property type="project" value="InterPro"/>
</dbReference>
<dbReference type="AlphaFoldDB" id="A0A448YJA6"/>
<keyword evidence="2 5" id="KW-0963">Cytoplasm</keyword>
<dbReference type="GO" id="GO:0051011">
    <property type="term" value="F:microtubule minus-end binding"/>
    <property type="evidence" value="ECO:0007669"/>
    <property type="project" value="TreeGrafter"/>
</dbReference>
<dbReference type="STRING" id="13370.A0A448YJA6"/>
<dbReference type="GO" id="GO:0051225">
    <property type="term" value="P:spindle assembly"/>
    <property type="evidence" value="ECO:0007669"/>
    <property type="project" value="TreeGrafter"/>
</dbReference>
<evidence type="ECO:0000313" key="8">
    <source>
        <dbReference type="EMBL" id="VEU20971.1"/>
    </source>
</evidence>
<proteinExistence type="inferred from homology"/>
<evidence type="ECO:0000259" key="6">
    <source>
        <dbReference type="Pfam" id="PF04130"/>
    </source>
</evidence>
<evidence type="ECO:0000256" key="1">
    <source>
        <dbReference type="ARBA" id="ARBA00010337"/>
    </source>
</evidence>
<dbReference type="GO" id="GO:0031122">
    <property type="term" value="P:cytoplasmic microtubule organization"/>
    <property type="evidence" value="ECO:0007669"/>
    <property type="project" value="TreeGrafter"/>
</dbReference>
<evidence type="ECO:0000313" key="9">
    <source>
        <dbReference type="Proteomes" id="UP000290900"/>
    </source>
</evidence>
<accession>A0A448YJA6</accession>
<keyword evidence="9" id="KW-1185">Reference proteome</keyword>
<comment type="similarity">
    <text evidence="1 5">Belongs to the TUBGCP family.</text>
</comment>
<dbReference type="OrthoDB" id="2192946at2759"/>
<feature type="domain" description="Gamma tubulin complex component protein N-terminal" evidence="7">
    <location>
        <begin position="57"/>
        <end position="403"/>
    </location>
</feature>
<dbReference type="Gene3D" id="1.20.120.1900">
    <property type="entry name" value="Gamma-tubulin complex, C-terminal domain"/>
    <property type="match status" value="1"/>
</dbReference>
<evidence type="ECO:0000256" key="5">
    <source>
        <dbReference type="RuleBase" id="RU363050"/>
    </source>
</evidence>
<dbReference type="InterPro" id="IPR042241">
    <property type="entry name" value="GCP_C_sf"/>
</dbReference>
<dbReference type="GO" id="GO:0044732">
    <property type="term" value="C:mitotic spindle pole body"/>
    <property type="evidence" value="ECO:0007669"/>
    <property type="project" value="TreeGrafter"/>
</dbReference>
<dbReference type="InterPro" id="IPR007259">
    <property type="entry name" value="GCP"/>
</dbReference>
<dbReference type="GO" id="GO:0000278">
    <property type="term" value="P:mitotic cell cycle"/>
    <property type="evidence" value="ECO:0007669"/>
    <property type="project" value="TreeGrafter"/>
</dbReference>
<evidence type="ECO:0000256" key="2">
    <source>
        <dbReference type="ARBA" id="ARBA00022490"/>
    </source>
</evidence>
<keyword evidence="4 5" id="KW-0206">Cytoskeleton</keyword>